<dbReference type="InterPro" id="IPR036052">
    <property type="entry name" value="TrpB-like_PALP_sf"/>
</dbReference>
<dbReference type="NCBIfam" id="NF006050">
    <property type="entry name" value="PRK08197.1"/>
    <property type="match status" value="1"/>
</dbReference>
<dbReference type="GO" id="GO:0006565">
    <property type="term" value="P:L-serine catabolic process"/>
    <property type="evidence" value="ECO:0007669"/>
    <property type="project" value="TreeGrafter"/>
</dbReference>
<organism evidence="5">
    <name type="scientific">marine metagenome</name>
    <dbReference type="NCBI Taxonomy" id="408172"/>
    <lineage>
        <taxon>unclassified sequences</taxon>
        <taxon>metagenomes</taxon>
        <taxon>ecological metagenomes</taxon>
    </lineage>
</organism>
<dbReference type="GO" id="GO:0030170">
    <property type="term" value="F:pyridoxal phosphate binding"/>
    <property type="evidence" value="ECO:0007669"/>
    <property type="project" value="InterPro"/>
</dbReference>
<dbReference type="InterPro" id="IPR001926">
    <property type="entry name" value="TrpB-like_PALP"/>
</dbReference>
<comment type="cofactor">
    <cofactor evidence="1">
        <name>pyridoxal 5'-phosphate</name>
        <dbReference type="ChEBI" id="CHEBI:597326"/>
    </cofactor>
</comment>
<gene>
    <name evidence="5" type="ORF">METZ01_LOCUS34000</name>
</gene>
<evidence type="ECO:0000256" key="1">
    <source>
        <dbReference type="ARBA" id="ARBA00001933"/>
    </source>
</evidence>
<dbReference type="GO" id="GO:0003941">
    <property type="term" value="F:L-serine ammonia-lyase activity"/>
    <property type="evidence" value="ECO:0007669"/>
    <property type="project" value="TreeGrafter"/>
</dbReference>
<keyword evidence="3" id="KW-0456">Lyase</keyword>
<name>A0A381QP29_9ZZZZ</name>
<dbReference type="PANTHER" id="PTHR48078:SF6">
    <property type="entry name" value="L-THREONINE DEHYDRATASE CATABOLIC TDCB"/>
    <property type="match status" value="1"/>
</dbReference>
<dbReference type="InterPro" id="IPR050147">
    <property type="entry name" value="Ser/Thr_Dehydratase"/>
</dbReference>
<dbReference type="GO" id="GO:0004794">
    <property type="term" value="F:threonine deaminase activity"/>
    <property type="evidence" value="ECO:0007669"/>
    <property type="project" value="TreeGrafter"/>
</dbReference>
<feature type="domain" description="Tryptophan synthase beta chain-like PALP" evidence="4">
    <location>
        <begin position="69"/>
        <end position="365"/>
    </location>
</feature>
<dbReference type="GO" id="GO:0006567">
    <property type="term" value="P:L-threonine catabolic process"/>
    <property type="evidence" value="ECO:0007669"/>
    <property type="project" value="TreeGrafter"/>
</dbReference>
<dbReference type="SUPFAM" id="SSF53686">
    <property type="entry name" value="Tryptophan synthase beta subunit-like PLP-dependent enzymes"/>
    <property type="match status" value="1"/>
</dbReference>
<proteinExistence type="predicted"/>
<dbReference type="Gene3D" id="3.40.50.1100">
    <property type="match status" value="2"/>
</dbReference>
<dbReference type="AlphaFoldDB" id="A0A381QP29"/>
<evidence type="ECO:0000259" key="4">
    <source>
        <dbReference type="Pfam" id="PF00291"/>
    </source>
</evidence>
<sequence>MVNIVYQCTCCNKIINKPPTPVWLCECGKPLYVHYEWEGIIRDILIDEKIESLWRYVSVLPKECLNENISLGEGCTPLISVSKNIFVKDETVNPTGSFKDRGMAMAITMAKIQNVKKICLPSAGNAGVSASAYCEAAGIDCFVFLPETIPEPFINETKRYNAELVLNGKTISEAAKTMIDHKKDDWFDISTLKEPFRVEGKKTLGYEIAEQFNWSLPDVIIYPTGGGTGLIGMWKAFKEMLGMGWISGRLPRMVVVQSDGCSPVVNAFEIKQNKTEFWPNSDTIALGLNVPGPLGGYLILDIISESNGIAIKVPESSLQIETEDFRKMTGIDASPEAGVVWSSYKTLLDSEWISNNEKVVLFATGIERR</sequence>
<reference evidence="5" key="1">
    <citation type="submission" date="2018-05" db="EMBL/GenBank/DDBJ databases">
        <authorList>
            <person name="Lanie J.A."/>
            <person name="Ng W.-L."/>
            <person name="Kazmierczak K.M."/>
            <person name="Andrzejewski T.M."/>
            <person name="Davidsen T.M."/>
            <person name="Wayne K.J."/>
            <person name="Tettelin H."/>
            <person name="Glass J.I."/>
            <person name="Rusch D."/>
            <person name="Podicherti R."/>
            <person name="Tsui H.-C.T."/>
            <person name="Winkler M.E."/>
        </authorList>
    </citation>
    <scope>NUCLEOTIDE SEQUENCE</scope>
</reference>
<evidence type="ECO:0000256" key="2">
    <source>
        <dbReference type="ARBA" id="ARBA00022898"/>
    </source>
</evidence>
<protein>
    <recommendedName>
        <fullName evidence="4">Tryptophan synthase beta chain-like PALP domain-containing protein</fullName>
    </recommendedName>
</protein>
<dbReference type="Pfam" id="PF00291">
    <property type="entry name" value="PALP"/>
    <property type="match status" value="1"/>
</dbReference>
<dbReference type="EMBL" id="UINC01001456">
    <property type="protein sequence ID" value="SUZ81146.1"/>
    <property type="molecule type" value="Genomic_DNA"/>
</dbReference>
<evidence type="ECO:0000256" key="3">
    <source>
        <dbReference type="ARBA" id="ARBA00023239"/>
    </source>
</evidence>
<dbReference type="PROSITE" id="PS00165">
    <property type="entry name" value="DEHYDRATASE_SER_THR"/>
    <property type="match status" value="1"/>
</dbReference>
<dbReference type="InterPro" id="IPR000634">
    <property type="entry name" value="Ser/Thr_deHydtase_PyrdxlP-BS"/>
</dbReference>
<dbReference type="PANTHER" id="PTHR48078">
    <property type="entry name" value="THREONINE DEHYDRATASE, MITOCHONDRIAL-RELATED"/>
    <property type="match status" value="1"/>
</dbReference>
<dbReference type="CDD" id="cd01563">
    <property type="entry name" value="Thr-synth_1"/>
    <property type="match status" value="1"/>
</dbReference>
<accession>A0A381QP29</accession>
<evidence type="ECO:0000313" key="5">
    <source>
        <dbReference type="EMBL" id="SUZ81146.1"/>
    </source>
</evidence>
<keyword evidence="2" id="KW-0663">Pyridoxal phosphate</keyword>
<dbReference type="GO" id="GO:0009097">
    <property type="term" value="P:isoleucine biosynthetic process"/>
    <property type="evidence" value="ECO:0007669"/>
    <property type="project" value="TreeGrafter"/>
</dbReference>